<dbReference type="CDD" id="cd09019">
    <property type="entry name" value="galactose_mutarotase_like"/>
    <property type="match status" value="1"/>
</dbReference>
<evidence type="ECO:0000256" key="7">
    <source>
        <dbReference type="PIRNR" id="PIRNR005096"/>
    </source>
</evidence>
<evidence type="ECO:0000256" key="10">
    <source>
        <dbReference type="PIRSR" id="PIRSR005096-3"/>
    </source>
</evidence>
<dbReference type="SUPFAM" id="SSF74650">
    <property type="entry name" value="Galactose mutarotase-like"/>
    <property type="match status" value="1"/>
</dbReference>
<dbReference type="InterPro" id="IPR011013">
    <property type="entry name" value="Gal_mutarotase_sf_dom"/>
</dbReference>
<dbReference type="FunCoup" id="F2TWW5">
    <property type="interactions" value="118"/>
</dbReference>
<keyword evidence="6 7" id="KW-0119">Carbohydrate metabolism</keyword>
<dbReference type="InterPro" id="IPR015443">
    <property type="entry name" value="Aldose_1-epimerase"/>
</dbReference>
<dbReference type="InterPro" id="IPR008183">
    <property type="entry name" value="Aldose_1/G6P_1-epimerase"/>
</dbReference>
<sequence>MPVTVTRTAFGTLSSTGEQVDKFTLSNGSMEVDILTYGAIIAALCVPDSAGTVADVALGFDTLQDWEEKNVPYMGAVIGRVANRIAGGTFDLDGQTYTLAKNNGDNHLHGGLKGFDKRVWTATTEPAGVRLQYTSPDGEEGYPGEVTVTVTYTLEDAANTMRIAYEATTTKATPLNLTNHTYFNLRGAGEGDVLEHRLQMNAQHYTPARPDLIPTGDIAPVKGTPFDFVEAKEIGADNGDVSNGYDNNFMLDRSACSSSDEPARAARVTEPRSGRVLTVETTEPACQLYVGGFLDGLAGKGNKSYDQYHGFCLETQHPPDAVHHAAFPSIILQPGHTRTSTTIFAFTTAAPATAASV</sequence>
<evidence type="ECO:0000313" key="11">
    <source>
        <dbReference type="EMBL" id="EGD72561.1"/>
    </source>
</evidence>
<evidence type="ECO:0000256" key="9">
    <source>
        <dbReference type="PIRSR" id="PIRSR005096-2"/>
    </source>
</evidence>
<dbReference type="GeneID" id="16067897"/>
<dbReference type="Proteomes" id="UP000007799">
    <property type="component" value="Unassembled WGS sequence"/>
</dbReference>
<dbReference type="Pfam" id="PF01263">
    <property type="entry name" value="Aldose_epim"/>
    <property type="match status" value="1"/>
</dbReference>
<comment type="pathway">
    <text evidence="2 7">Carbohydrate metabolism; hexose metabolism.</text>
</comment>
<dbReference type="AlphaFoldDB" id="F2TWW5"/>
<evidence type="ECO:0000313" key="12">
    <source>
        <dbReference type="Proteomes" id="UP000007799"/>
    </source>
</evidence>
<dbReference type="GO" id="GO:0033499">
    <property type="term" value="P:galactose catabolic process via UDP-galactose, Leloir pathway"/>
    <property type="evidence" value="ECO:0007669"/>
    <property type="project" value="TreeGrafter"/>
</dbReference>
<proteinExistence type="inferred from homology"/>
<feature type="active site" description="Proton acceptor" evidence="8">
    <location>
        <position position="314"/>
    </location>
</feature>
<organism evidence="12">
    <name type="scientific">Salpingoeca rosetta (strain ATCC 50818 / BSB-021)</name>
    <dbReference type="NCBI Taxonomy" id="946362"/>
    <lineage>
        <taxon>Eukaryota</taxon>
        <taxon>Choanoflagellata</taxon>
        <taxon>Craspedida</taxon>
        <taxon>Salpingoecidae</taxon>
        <taxon>Salpingoeca</taxon>
    </lineage>
</organism>
<feature type="binding site" evidence="9">
    <location>
        <position position="246"/>
    </location>
    <ligand>
        <name>beta-D-galactose</name>
        <dbReference type="ChEBI" id="CHEBI:27667"/>
    </ligand>
</feature>
<dbReference type="EMBL" id="GL832955">
    <property type="protein sequence ID" value="EGD72561.1"/>
    <property type="molecule type" value="Genomic_DNA"/>
</dbReference>
<evidence type="ECO:0000256" key="4">
    <source>
        <dbReference type="ARBA" id="ARBA00013185"/>
    </source>
</evidence>
<dbReference type="PIRSF" id="PIRSF005096">
    <property type="entry name" value="GALM"/>
    <property type="match status" value="1"/>
</dbReference>
<evidence type="ECO:0000256" key="5">
    <source>
        <dbReference type="ARBA" id="ARBA00023235"/>
    </source>
</evidence>
<evidence type="ECO:0000256" key="2">
    <source>
        <dbReference type="ARBA" id="ARBA00005028"/>
    </source>
</evidence>
<evidence type="ECO:0000256" key="6">
    <source>
        <dbReference type="ARBA" id="ARBA00023277"/>
    </source>
</evidence>
<comment type="similarity">
    <text evidence="3 7">Belongs to the aldose epimerase family.</text>
</comment>
<dbReference type="OrthoDB" id="274691at2759"/>
<gene>
    <name evidence="11" type="ORF">PTSG_00586</name>
</gene>
<dbReference type="EC" id="5.1.3.3" evidence="4 7"/>
<evidence type="ECO:0000256" key="3">
    <source>
        <dbReference type="ARBA" id="ARBA00006206"/>
    </source>
</evidence>
<dbReference type="OMA" id="IYHHISR"/>
<dbReference type="InterPro" id="IPR014718">
    <property type="entry name" value="GH-type_carb-bd"/>
</dbReference>
<dbReference type="Gene3D" id="2.70.98.10">
    <property type="match status" value="1"/>
</dbReference>
<dbReference type="PANTHER" id="PTHR10091:SF0">
    <property type="entry name" value="GALACTOSE MUTAROTASE"/>
    <property type="match status" value="1"/>
</dbReference>
<name>F2TWW5_SALR5</name>
<protein>
    <recommendedName>
        <fullName evidence="4 7">Aldose 1-epimerase</fullName>
        <ecNumber evidence="4 7">5.1.3.3</ecNumber>
    </recommendedName>
</protein>
<feature type="binding site" evidence="10">
    <location>
        <begin position="83"/>
        <end position="84"/>
    </location>
    <ligand>
        <name>beta-D-galactose</name>
        <dbReference type="ChEBI" id="CHEBI:27667"/>
    </ligand>
</feature>
<dbReference type="PROSITE" id="PS00545">
    <property type="entry name" value="ALDOSE_1_EPIMERASE"/>
    <property type="match status" value="1"/>
</dbReference>
<evidence type="ECO:0000256" key="1">
    <source>
        <dbReference type="ARBA" id="ARBA00001614"/>
    </source>
</evidence>
<dbReference type="eggNOG" id="KOG1604">
    <property type="taxonomic scope" value="Eukaryota"/>
</dbReference>
<dbReference type="GO" id="GO:0004034">
    <property type="term" value="F:aldose 1-epimerase activity"/>
    <property type="evidence" value="ECO:0007669"/>
    <property type="project" value="UniProtKB-EC"/>
</dbReference>
<accession>F2TWW5</accession>
<reference evidence="11" key="1">
    <citation type="submission" date="2009-08" db="EMBL/GenBank/DDBJ databases">
        <title>Annotation of Salpingoeca rosetta.</title>
        <authorList>
            <consortium name="The Broad Institute Genome Sequencing Platform"/>
            <person name="Russ C."/>
            <person name="Cuomo C."/>
            <person name="Burger G."/>
            <person name="Gray M.W."/>
            <person name="Holland P.W.H."/>
            <person name="King N."/>
            <person name="Lang F.B.F."/>
            <person name="Roger A.J."/>
            <person name="Ruiz-Trillo I."/>
            <person name="Young S.K."/>
            <person name="Zeng Q."/>
            <person name="Gargeya S."/>
            <person name="Alvarado L."/>
            <person name="Berlin A."/>
            <person name="Chapman S.B."/>
            <person name="Chen Z."/>
            <person name="Freedman E."/>
            <person name="Gellesch M."/>
            <person name="Goldberg J."/>
            <person name="Griggs A."/>
            <person name="Gujja S."/>
            <person name="Heilman E."/>
            <person name="Heiman D."/>
            <person name="Howarth C."/>
            <person name="Mehta T."/>
            <person name="Neiman D."/>
            <person name="Pearson M."/>
            <person name="Roberts A."/>
            <person name="Saif S."/>
            <person name="Shea T."/>
            <person name="Shenoy N."/>
            <person name="Sisk P."/>
            <person name="Stolte C."/>
            <person name="Sykes S."/>
            <person name="White J."/>
            <person name="Yandava C."/>
            <person name="Haas B."/>
            <person name="Nusbaum C."/>
            <person name="Birren B."/>
        </authorList>
    </citation>
    <scope>NUCLEOTIDE SEQUENCE [LARGE SCALE GENOMIC DNA]</scope>
    <source>
        <strain evidence="11">ATCC 50818</strain>
    </source>
</reference>
<feature type="binding site" evidence="10">
    <location>
        <begin position="180"/>
        <end position="182"/>
    </location>
    <ligand>
        <name>beta-D-galactose</name>
        <dbReference type="ChEBI" id="CHEBI:27667"/>
    </ligand>
</feature>
<keyword evidence="5 7" id="KW-0413">Isomerase</keyword>
<feature type="active site" description="Proton donor" evidence="8">
    <location>
        <position position="180"/>
    </location>
</feature>
<dbReference type="InterPro" id="IPR018052">
    <property type="entry name" value="Ald1_epimerase_CS"/>
</dbReference>
<dbReference type="KEGG" id="sre:PTSG_00586"/>
<dbReference type="InterPro" id="IPR047215">
    <property type="entry name" value="Galactose_mutarotase-like"/>
</dbReference>
<dbReference type="RefSeq" id="XP_004999130.1">
    <property type="nucleotide sequence ID" value="XM_004999073.1"/>
</dbReference>
<dbReference type="PANTHER" id="PTHR10091">
    <property type="entry name" value="ALDOSE-1-EPIMERASE"/>
    <property type="match status" value="1"/>
</dbReference>
<dbReference type="NCBIfam" id="NF008277">
    <property type="entry name" value="PRK11055.1"/>
    <property type="match status" value="1"/>
</dbReference>
<dbReference type="UniPathway" id="UPA00242"/>
<dbReference type="InParanoid" id="F2TWW5"/>
<evidence type="ECO:0000256" key="8">
    <source>
        <dbReference type="PIRSR" id="PIRSR005096-1"/>
    </source>
</evidence>
<dbReference type="STRING" id="946362.F2TWW5"/>
<comment type="catalytic activity">
    <reaction evidence="1 7">
        <text>alpha-D-glucose = beta-D-glucose</text>
        <dbReference type="Rhea" id="RHEA:10264"/>
        <dbReference type="ChEBI" id="CHEBI:15903"/>
        <dbReference type="ChEBI" id="CHEBI:17925"/>
        <dbReference type="EC" id="5.1.3.3"/>
    </reaction>
</comment>
<keyword evidence="12" id="KW-1185">Reference proteome</keyword>
<dbReference type="GO" id="GO:0030246">
    <property type="term" value="F:carbohydrate binding"/>
    <property type="evidence" value="ECO:0007669"/>
    <property type="project" value="InterPro"/>
</dbReference>
<dbReference type="GO" id="GO:0006006">
    <property type="term" value="P:glucose metabolic process"/>
    <property type="evidence" value="ECO:0007669"/>
    <property type="project" value="TreeGrafter"/>
</dbReference>